<feature type="binding site" evidence="4">
    <location>
        <begin position="7"/>
        <end position="11"/>
    </location>
    <ligand>
        <name>ATP</name>
        <dbReference type="ChEBI" id="CHEBI:30616"/>
    </ligand>
</feature>
<evidence type="ECO:0000256" key="1">
    <source>
        <dbReference type="ARBA" id="ARBA00010638"/>
    </source>
</evidence>
<comment type="similarity">
    <text evidence="1 5">Belongs to the 5-formyltetrahydrofolate cyclo-ligase family.</text>
</comment>
<dbReference type="Proteomes" id="UP000028042">
    <property type="component" value="Unassembled WGS sequence"/>
</dbReference>
<dbReference type="SUPFAM" id="SSF100950">
    <property type="entry name" value="NagB/RpiA/CoA transferase-like"/>
    <property type="match status" value="1"/>
</dbReference>
<dbReference type="Pfam" id="PF01812">
    <property type="entry name" value="5-FTHF_cyc-lig"/>
    <property type="match status" value="1"/>
</dbReference>
<comment type="cofactor">
    <cofactor evidence="5">
        <name>Mg(2+)</name>
        <dbReference type="ChEBI" id="CHEBI:18420"/>
    </cofactor>
</comment>
<keyword evidence="5" id="KW-0460">Magnesium</keyword>
<evidence type="ECO:0000313" key="7">
    <source>
        <dbReference type="EMBL" id="KRU11315.1"/>
    </source>
</evidence>
<dbReference type="GO" id="GO:0046872">
    <property type="term" value="F:metal ion binding"/>
    <property type="evidence" value="ECO:0007669"/>
    <property type="project" value="UniProtKB-KW"/>
</dbReference>
<dbReference type="Gene3D" id="3.40.50.10420">
    <property type="entry name" value="NagB/RpiA/CoA transferase-like"/>
    <property type="match status" value="1"/>
</dbReference>
<organism evidence="6 9">
    <name type="scientific">Clostridium pasteurianum DSM 525 = ATCC 6013</name>
    <dbReference type="NCBI Taxonomy" id="1262449"/>
    <lineage>
        <taxon>Bacteria</taxon>
        <taxon>Bacillati</taxon>
        <taxon>Bacillota</taxon>
        <taxon>Clostridia</taxon>
        <taxon>Eubacteriales</taxon>
        <taxon>Clostridiaceae</taxon>
        <taxon>Clostridium</taxon>
    </lineage>
</organism>
<evidence type="ECO:0000256" key="2">
    <source>
        <dbReference type="ARBA" id="ARBA00022741"/>
    </source>
</evidence>
<dbReference type="GO" id="GO:0005524">
    <property type="term" value="F:ATP binding"/>
    <property type="evidence" value="ECO:0007669"/>
    <property type="project" value="UniProtKB-KW"/>
</dbReference>
<dbReference type="EC" id="6.3.3.2" evidence="5"/>
<evidence type="ECO:0000313" key="8">
    <source>
        <dbReference type="Proteomes" id="UP000028042"/>
    </source>
</evidence>
<evidence type="ECO:0000313" key="6">
    <source>
        <dbReference type="EMBL" id="AJA52675.1"/>
    </source>
</evidence>
<dbReference type="EMBL" id="CP009268">
    <property type="protein sequence ID" value="AJA52675.1"/>
    <property type="molecule type" value="Genomic_DNA"/>
</dbReference>
<dbReference type="PANTHER" id="PTHR23407">
    <property type="entry name" value="ATPASE INHIBITOR/5-FORMYLTETRAHYDROFOLATE CYCLO-LIGASE"/>
    <property type="match status" value="1"/>
</dbReference>
<evidence type="ECO:0000256" key="3">
    <source>
        <dbReference type="ARBA" id="ARBA00022840"/>
    </source>
</evidence>
<dbReference type="EMBL" id="JPGY02000001">
    <property type="protein sequence ID" value="KRU11315.1"/>
    <property type="molecule type" value="Genomic_DNA"/>
</dbReference>
<dbReference type="KEGG" id="cpae:CPAST_c26190"/>
<dbReference type="GO" id="GO:0035999">
    <property type="term" value="P:tetrahydrofolate interconversion"/>
    <property type="evidence" value="ECO:0007669"/>
    <property type="project" value="TreeGrafter"/>
</dbReference>
<dbReference type="RefSeq" id="WP_003442503.1">
    <property type="nucleotide sequence ID" value="NZ_ANZB01000003.1"/>
</dbReference>
<dbReference type="NCBIfam" id="TIGR02727">
    <property type="entry name" value="MTHFS_bact"/>
    <property type="match status" value="1"/>
</dbReference>
<gene>
    <name evidence="6" type="ORF">CLPA_c26190</name>
    <name evidence="7" type="ORF">CP6013_00562</name>
</gene>
<feature type="binding site" evidence="4">
    <location>
        <position position="58"/>
    </location>
    <ligand>
        <name>substrate</name>
    </ligand>
</feature>
<comment type="catalytic activity">
    <reaction evidence="5">
        <text>(6S)-5-formyl-5,6,7,8-tetrahydrofolate + ATP = (6R)-5,10-methenyltetrahydrofolate + ADP + phosphate</text>
        <dbReference type="Rhea" id="RHEA:10488"/>
        <dbReference type="ChEBI" id="CHEBI:30616"/>
        <dbReference type="ChEBI" id="CHEBI:43474"/>
        <dbReference type="ChEBI" id="CHEBI:57455"/>
        <dbReference type="ChEBI" id="CHEBI:57457"/>
        <dbReference type="ChEBI" id="CHEBI:456216"/>
        <dbReference type="EC" id="6.3.3.2"/>
    </reaction>
</comment>
<dbReference type="PANTHER" id="PTHR23407:SF1">
    <property type="entry name" value="5-FORMYLTETRAHYDROFOLATE CYCLO-LIGASE"/>
    <property type="match status" value="1"/>
</dbReference>
<name>A0A0H3J684_CLOPA</name>
<evidence type="ECO:0000313" key="9">
    <source>
        <dbReference type="Proteomes" id="UP000030905"/>
    </source>
</evidence>
<dbReference type="KEGG" id="cpat:CLPA_c26190"/>
<dbReference type="AlphaFoldDB" id="A0A0H3J684"/>
<proteinExistence type="inferred from homology"/>
<keyword evidence="9" id="KW-1185">Reference proteome</keyword>
<keyword evidence="5" id="KW-0479">Metal-binding</keyword>
<dbReference type="InterPro" id="IPR037171">
    <property type="entry name" value="NagB/RpiA_transferase-like"/>
</dbReference>
<keyword evidence="2 4" id="KW-0547">Nucleotide-binding</keyword>
<dbReference type="GO" id="GO:0009396">
    <property type="term" value="P:folic acid-containing compound biosynthetic process"/>
    <property type="evidence" value="ECO:0007669"/>
    <property type="project" value="TreeGrafter"/>
</dbReference>
<dbReference type="eggNOG" id="COG0212">
    <property type="taxonomic scope" value="Bacteria"/>
</dbReference>
<dbReference type="PATRIC" id="fig|1262449.3.peg.1064"/>
<dbReference type="Proteomes" id="UP000030905">
    <property type="component" value="Chromosome"/>
</dbReference>
<reference evidence="6 9" key="1">
    <citation type="journal article" date="2015" name="Genome Announc.">
        <title>Complete Genome Sequence of the Nitrogen-Fixing and Solvent-Producing Clostridium pasteurianum DSM 525.</title>
        <authorList>
            <person name="Poehlein A."/>
            <person name="Grosse-Honebrink A."/>
            <person name="Zhang Y."/>
            <person name="Minton N.P."/>
            <person name="Daniel R."/>
        </authorList>
    </citation>
    <scope>NUCLEOTIDE SEQUENCE [LARGE SCALE GENOMIC DNA]</scope>
    <source>
        <strain evidence="6">DSM 525</strain>
        <strain evidence="9">DSM 525 / ATCC 6013</strain>
    </source>
</reference>
<dbReference type="GeneID" id="93074750"/>
<dbReference type="GO" id="GO:0030272">
    <property type="term" value="F:5-formyltetrahydrofolate cyclo-ligase activity"/>
    <property type="evidence" value="ECO:0007669"/>
    <property type="project" value="UniProtKB-EC"/>
</dbReference>
<keyword evidence="7" id="KW-0436">Ligase</keyword>
<reference evidence="7 8" key="3">
    <citation type="journal article" name="Genome Announc.">
        <title>Improved Draft Genome Sequence of Clostridium pasteurianum Strain ATCC 6013 (DSM 525) Using a Hybrid Next-Generation Sequencing Approach.</title>
        <authorList>
            <person name="Pyne M.E."/>
            <person name="Utturkar S."/>
            <person name="Brown S.D."/>
            <person name="Moo-Young M."/>
            <person name="Chung D.A."/>
            <person name="Chou C.P."/>
        </authorList>
    </citation>
    <scope>NUCLEOTIDE SEQUENCE [LARGE SCALE GENOMIC DNA]</scope>
    <source>
        <strain evidence="7 8">ATCC 6013</strain>
    </source>
</reference>
<dbReference type="InterPro" id="IPR024185">
    <property type="entry name" value="FTHF_cligase-like_sf"/>
</dbReference>
<keyword evidence="3 4" id="KW-0067">ATP-binding</keyword>
<evidence type="ECO:0000256" key="5">
    <source>
        <dbReference type="RuleBase" id="RU361279"/>
    </source>
</evidence>
<dbReference type="PIRSF" id="PIRSF006806">
    <property type="entry name" value="FTHF_cligase"/>
    <property type="match status" value="1"/>
</dbReference>
<reference evidence="7" key="2">
    <citation type="submission" date="2015-10" db="EMBL/GenBank/DDBJ databases">
        <title>Improved Draft Genome Sequence of Clostridium pasteurianum Strain ATCC 6013 (DSM 525) Using a Hybrid Next-Generation Sequencing Approach.</title>
        <authorList>
            <person name="Pyne M.E."/>
            <person name="Utturkar S.M."/>
            <person name="Brown S.D."/>
            <person name="Moo-Young M."/>
            <person name="Chung D.A."/>
            <person name="Chou P.C."/>
        </authorList>
    </citation>
    <scope>NUCLEOTIDE SEQUENCE</scope>
    <source>
        <strain evidence="7">ATCC 6013</strain>
    </source>
</reference>
<accession>A0A0H3J684</accession>
<dbReference type="InterPro" id="IPR002698">
    <property type="entry name" value="FTHF_cligase"/>
</dbReference>
<evidence type="ECO:0000256" key="4">
    <source>
        <dbReference type="PIRSR" id="PIRSR006806-1"/>
    </source>
</evidence>
<feature type="binding site" evidence="4">
    <location>
        <position position="53"/>
    </location>
    <ligand>
        <name>substrate</name>
    </ligand>
</feature>
<feature type="binding site" evidence="4">
    <location>
        <begin position="136"/>
        <end position="144"/>
    </location>
    <ligand>
        <name>ATP</name>
        <dbReference type="ChEBI" id="CHEBI:30616"/>
    </ligand>
</feature>
<sequence length="192" mass="21750">MKTSNAKSDFRECIAKRREELSLSDKKEKDSAIYEIITKSKEFIEAEVLFIYVSFGKEVDTHNIIKYALNLGKKVCAPRVISRLSGMKALKVNDLEELELSSYGILEPKDTAEEVKLDDMDLAIIPGLAFDLKGDRIGYGGGFYDRFFSNKNSRVKKMALAYGFQLFDKIPIEDHDMSIDCIATENALKSIR</sequence>
<protein>
    <recommendedName>
        <fullName evidence="5">5-formyltetrahydrofolate cyclo-ligase</fullName>
        <ecNumber evidence="5">6.3.3.2</ecNumber>
    </recommendedName>
</protein>